<accession>A0ABN9B3H6</accession>
<proteinExistence type="predicted"/>
<evidence type="ECO:0000313" key="1">
    <source>
        <dbReference type="EMBL" id="CAI9542868.1"/>
    </source>
</evidence>
<gene>
    <name evidence="1" type="ORF">SPARVUS_LOCUS2159161</name>
</gene>
<organism evidence="1 2">
    <name type="scientific">Staurois parvus</name>
    <dbReference type="NCBI Taxonomy" id="386267"/>
    <lineage>
        <taxon>Eukaryota</taxon>
        <taxon>Metazoa</taxon>
        <taxon>Chordata</taxon>
        <taxon>Craniata</taxon>
        <taxon>Vertebrata</taxon>
        <taxon>Euteleostomi</taxon>
        <taxon>Amphibia</taxon>
        <taxon>Batrachia</taxon>
        <taxon>Anura</taxon>
        <taxon>Neobatrachia</taxon>
        <taxon>Ranoidea</taxon>
        <taxon>Ranidae</taxon>
        <taxon>Staurois</taxon>
    </lineage>
</organism>
<keyword evidence="2" id="KW-1185">Reference proteome</keyword>
<dbReference type="Proteomes" id="UP001162483">
    <property type="component" value="Unassembled WGS sequence"/>
</dbReference>
<evidence type="ECO:0000313" key="2">
    <source>
        <dbReference type="Proteomes" id="UP001162483"/>
    </source>
</evidence>
<reference evidence="1" key="1">
    <citation type="submission" date="2023-05" db="EMBL/GenBank/DDBJ databases">
        <authorList>
            <person name="Stuckert A."/>
        </authorList>
    </citation>
    <scope>NUCLEOTIDE SEQUENCE</scope>
</reference>
<sequence length="40" mass="4299">MPSLGCIAREVVCFCFFLGLYVFSRGPIGTVQTEVRGSAS</sequence>
<protein>
    <submittedName>
        <fullName evidence="1">Uncharacterized protein</fullName>
    </submittedName>
</protein>
<dbReference type="EMBL" id="CATNWA010002434">
    <property type="protein sequence ID" value="CAI9542868.1"/>
    <property type="molecule type" value="Genomic_DNA"/>
</dbReference>
<name>A0ABN9B3H6_9NEOB</name>
<comment type="caution">
    <text evidence="1">The sequence shown here is derived from an EMBL/GenBank/DDBJ whole genome shotgun (WGS) entry which is preliminary data.</text>
</comment>